<dbReference type="InterPro" id="IPR019264">
    <property type="entry name" value="DUF2179"/>
</dbReference>
<keyword evidence="4 7" id="KW-1133">Transmembrane helix</keyword>
<protein>
    <submittedName>
        <fullName evidence="9">Uncharacterized membrane-anchored protein YitT (DUF2179 family)</fullName>
    </submittedName>
</protein>
<keyword evidence="5 7" id="KW-0472">Membrane</keyword>
<feature type="transmembrane region" description="Helical" evidence="7">
    <location>
        <begin position="43"/>
        <end position="67"/>
    </location>
</feature>
<accession>A0A841R0W8</accession>
<evidence type="ECO:0000259" key="8">
    <source>
        <dbReference type="Pfam" id="PF10035"/>
    </source>
</evidence>
<sequence length="334" mass="36460">MRSFLHTLLMVTIGCFIYAVGLNMFYIPHNLLSGGINGVAVTIYYLTGISFGIVNLVINIPMIILSILYLGKRFTGITIFGTVMMSVAVDLLAPLSQTMYIHESVLSAVFGGILLGVGSGLMYRYDGNSGGLDVVAAIVKKKYSLEMGSVIFALNACIMAASAIIFNLELAVLTLAGMYTQSLVTNKVVIGLNQRKTAYIVSEHADEIADAIIREVGRGVTILYGEGAFTKGMRKVIFVVINLTQIAKIKKLLDEIDPHAFMFITPTADVMGRGFTSPKTPTIPQEAQYYHDEFGRLIRKKTLFPAEKHPVQISPQAANVQEASRMVPKEPPEK</sequence>
<dbReference type="Proteomes" id="UP000591941">
    <property type="component" value="Unassembled WGS sequence"/>
</dbReference>
<dbReference type="InterPro" id="IPR003740">
    <property type="entry name" value="YitT"/>
</dbReference>
<dbReference type="PROSITE" id="PS51257">
    <property type="entry name" value="PROKAR_LIPOPROTEIN"/>
    <property type="match status" value="1"/>
</dbReference>
<evidence type="ECO:0000256" key="3">
    <source>
        <dbReference type="ARBA" id="ARBA00022692"/>
    </source>
</evidence>
<evidence type="ECO:0000313" key="9">
    <source>
        <dbReference type="EMBL" id="MBB6477555.1"/>
    </source>
</evidence>
<proteinExistence type="predicted"/>
<dbReference type="Pfam" id="PF10035">
    <property type="entry name" value="DUF2179"/>
    <property type="match status" value="1"/>
</dbReference>
<dbReference type="GO" id="GO:0005886">
    <property type="term" value="C:plasma membrane"/>
    <property type="evidence" value="ECO:0007669"/>
    <property type="project" value="UniProtKB-SubCell"/>
</dbReference>
<dbReference type="Gene3D" id="3.30.70.120">
    <property type="match status" value="1"/>
</dbReference>
<evidence type="ECO:0000256" key="4">
    <source>
        <dbReference type="ARBA" id="ARBA00022989"/>
    </source>
</evidence>
<name>A0A841R0W8_9FIRM</name>
<dbReference type="GeneID" id="93485858"/>
<evidence type="ECO:0000313" key="10">
    <source>
        <dbReference type="Proteomes" id="UP000591941"/>
    </source>
</evidence>
<dbReference type="InterPro" id="IPR051461">
    <property type="entry name" value="UPF0750_membrane"/>
</dbReference>
<comment type="caution">
    <text evidence="9">The sequence shown here is derived from an EMBL/GenBank/DDBJ whole genome shotgun (WGS) entry which is preliminary data.</text>
</comment>
<dbReference type="RefSeq" id="WP_024048619.1">
    <property type="nucleotide sequence ID" value="NZ_CABWNB010000003.1"/>
</dbReference>
<gene>
    <name evidence="9" type="ORF">HNR45_000585</name>
</gene>
<dbReference type="PANTHER" id="PTHR33545">
    <property type="entry name" value="UPF0750 MEMBRANE PROTEIN YITT-RELATED"/>
    <property type="match status" value="1"/>
</dbReference>
<dbReference type="Pfam" id="PF02588">
    <property type="entry name" value="YitT_membrane"/>
    <property type="match status" value="1"/>
</dbReference>
<feature type="transmembrane region" description="Helical" evidence="7">
    <location>
        <begin position="74"/>
        <end position="93"/>
    </location>
</feature>
<keyword evidence="10" id="KW-1185">Reference proteome</keyword>
<dbReference type="PANTHER" id="PTHR33545:SF5">
    <property type="entry name" value="UPF0750 MEMBRANE PROTEIN YITT"/>
    <property type="match status" value="1"/>
</dbReference>
<reference evidence="9 10" key="1">
    <citation type="submission" date="2020-08" db="EMBL/GenBank/DDBJ databases">
        <title>Genomic Encyclopedia of Type Strains, Phase IV (KMG-IV): sequencing the most valuable type-strain genomes for metagenomic binning, comparative biology and taxonomic classification.</title>
        <authorList>
            <person name="Goeker M."/>
        </authorList>
    </citation>
    <scope>NUCLEOTIDE SEQUENCE [LARGE SCALE GENOMIC DNA]</scope>
    <source>
        <strain evidence="9 10">DSM 21255</strain>
    </source>
</reference>
<feature type="domain" description="DUF2179" evidence="8">
    <location>
        <begin position="218"/>
        <end position="272"/>
    </location>
</feature>
<keyword evidence="3 7" id="KW-0812">Transmembrane</keyword>
<dbReference type="InterPro" id="IPR015867">
    <property type="entry name" value="N-reg_PII/ATP_PRibTrfase_C"/>
</dbReference>
<organism evidence="9 10">
    <name type="scientific">Negativicoccus succinicivorans</name>
    <dbReference type="NCBI Taxonomy" id="620903"/>
    <lineage>
        <taxon>Bacteria</taxon>
        <taxon>Bacillati</taxon>
        <taxon>Bacillota</taxon>
        <taxon>Negativicutes</taxon>
        <taxon>Veillonellales</taxon>
        <taxon>Veillonellaceae</taxon>
        <taxon>Negativicoccus</taxon>
    </lineage>
</organism>
<comment type="subcellular location">
    <subcellularLocation>
        <location evidence="1">Cell membrane</location>
        <topology evidence="1">Multi-pass membrane protein</topology>
    </subcellularLocation>
</comment>
<dbReference type="CDD" id="cd16380">
    <property type="entry name" value="YitT_C"/>
    <property type="match status" value="1"/>
</dbReference>
<feature type="transmembrane region" description="Helical" evidence="7">
    <location>
        <begin position="7"/>
        <end position="27"/>
    </location>
</feature>
<dbReference type="OrthoDB" id="9779786at2"/>
<dbReference type="AlphaFoldDB" id="A0A841R0W8"/>
<dbReference type="PIRSF" id="PIRSF006483">
    <property type="entry name" value="Membrane_protein_YitT"/>
    <property type="match status" value="1"/>
</dbReference>
<feature type="transmembrane region" description="Helical" evidence="7">
    <location>
        <begin position="105"/>
        <end position="123"/>
    </location>
</feature>
<evidence type="ECO:0000256" key="7">
    <source>
        <dbReference type="SAM" id="Phobius"/>
    </source>
</evidence>
<feature type="region of interest" description="Disordered" evidence="6">
    <location>
        <begin position="314"/>
        <end position="334"/>
    </location>
</feature>
<evidence type="ECO:0000256" key="2">
    <source>
        <dbReference type="ARBA" id="ARBA00022475"/>
    </source>
</evidence>
<evidence type="ECO:0000256" key="5">
    <source>
        <dbReference type="ARBA" id="ARBA00023136"/>
    </source>
</evidence>
<evidence type="ECO:0000256" key="1">
    <source>
        <dbReference type="ARBA" id="ARBA00004651"/>
    </source>
</evidence>
<keyword evidence="2" id="KW-1003">Cell membrane</keyword>
<feature type="transmembrane region" description="Helical" evidence="7">
    <location>
        <begin position="150"/>
        <end position="179"/>
    </location>
</feature>
<dbReference type="EMBL" id="JACHHI010000002">
    <property type="protein sequence ID" value="MBB6477555.1"/>
    <property type="molecule type" value="Genomic_DNA"/>
</dbReference>
<evidence type="ECO:0000256" key="6">
    <source>
        <dbReference type="SAM" id="MobiDB-lite"/>
    </source>
</evidence>